<dbReference type="FunFam" id="1.10.8.10:FF:000001">
    <property type="entry name" value="Elongation factor Ts"/>
    <property type="match status" value="1"/>
</dbReference>
<dbReference type="InterPro" id="IPR014039">
    <property type="entry name" value="Transl_elong_EFTs/EF1B_dimer"/>
</dbReference>
<dbReference type="PANTHER" id="PTHR11741:SF0">
    <property type="entry name" value="ELONGATION FACTOR TS, MITOCHONDRIAL"/>
    <property type="match status" value="1"/>
</dbReference>
<dbReference type="InterPro" id="IPR009060">
    <property type="entry name" value="UBA-like_sf"/>
</dbReference>
<comment type="function">
    <text evidence="6 7">Associates with the EF-Tu.GDP complex and induces the exchange of GDP to GTP. It remains bound to the aminoacyl-tRNA.EF-Tu.GTP complex up to the GTP hydrolysis stage on the ribosome.</text>
</comment>
<dbReference type="PROSITE" id="PS01126">
    <property type="entry name" value="EF_TS_1"/>
    <property type="match status" value="1"/>
</dbReference>
<accession>A4BS23</accession>
<sequence>MAITAQMVKQLREHTGAGMMECKKALQEADGNTNAAIEVLRKRGLAQADRKAGRTAAEGAIVITLSNDRTQGAMVEVNCETDFVAADPHFKAFTQRVALQILEQAPADLATLMGLALEGESEDTVESVQKSLIARLGENIQIRRFVRYQSDTGLISSYLHGSRIGVLLEMEGGDAKLARDVCMHIAASRPLCLDQAAVPADVLEKEREILTAQAQSSGKPAQIVDKMVAGRLDKWLGEITLLGQPFVKDSEQSVGALLDRANARVLRFSRHEVGEGIEKKQTNFAEEVEAQVKGS</sequence>
<gene>
    <name evidence="6 10" type="primary">tsf</name>
    <name evidence="10" type="ORF">NB231_01289</name>
</gene>
<dbReference type="EMBL" id="AAOF01000008">
    <property type="protein sequence ID" value="EAR21502.1"/>
    <property type="molecule type" value="Genomic_DNA"/>
</dbReference>
<dbReference type="SUPFAM" id="SSF46934">
    <property type="entry name" value="UBA-like"/>
    <property type="match status" value="1"/>
</dbReference>
<evidence type="ECO:0000256" key="5">
    <source>
        <dbReference type="ARBA" id="ARBA00022917"/>
    </source>
</evidence>
<evidence type="ECO:0000313" key="10">
    <source>
        <dbReference type="EMBL" id="EAR21502.1"/>
    </source>
</evidence>
<dbReference type="PROSITE" id="PS01127">
    <property type="entry name" value="EF_TS_2"/>
    <property type="match status" value="1"/>
</dbReference>
<dbReference type="InterPro" id="IPR001816">
    <property type="entry name" value="Transl_elong_EFTs/EF1B"/>
</dbReference>
<evidence type="ECO:0000259" key="9">
    <source>
        <dbReference type="Pfam" id="PF00889"/>
    </source>
</evidence>
<dbReference type="HOGENOM" id="CLU_047155_0_2_6"/>
<keyword evidence="5 6" id="KW-0648">Protein biosynthesis</keyword>
<evidence type="ECO:0000256" key="3">
    <source>
        <dbReference type="ARBA" id="ARBA00022490"/>
    </source>
</evidence>
<reference evidence="10 11" key="1">
    <citation type="submission" date="2006-02" db="EMBL/GenBank/DDBJ databases">
        <authorList>
            <person name="Waterbury J."/>
            <person name="Ferriera S."/>
            <person name="Johnson J."/>
            <person name="Kravitz S."/>
            <person name="Halpern A."/>
            <person name="Remington K."/>
            <person name="Beeson K."/>
            <person name="Tran B."/>
            <person name="Rogers Y.-H."/>
            <person name="Friedman R."/>
            <person name="Venter J.C."/>
        </authorList>
    </citation>
    <scope>NUCLEOTIDE SEQUENCE [LARGE SCALE GENOMIC DNA]</scope>
    <source>
        <strain evidence="10 11">Nb-231</strain>
    </source>
</reference>
<evidence type="ECO:0000256" key="2">
    <source>
        <dbReference type="ARBA" id="ARBA00016956"/>
    </source>
</evidence>
<feature type="region of interest" description="Involved in Mg(2+) ion dislocation from EF-Tu" evidence="6">
    <location>
        <begin position="81"/>
        <end position="84"/>
    </location>
</feature>
<comment type="caution">
    <text evidence="10">The sequence shown here is derived from an EMBL/GenBank/DDBJ whole genome shotgun (WGS) entry which is preliminary data.</text>
</comment>
<dbReference type="InterPro" id="IPR036402">
    <property type="entry name" value="EF-Ts_dimer_sf"/>
</dbReference>
<feature type="domain" description="Translation elongation factor EFTs/EF1B dimerisation" evidence="9">
    <location>
        <begin position="72"/>
        <end position="275"/>
    </location>
</feature>
<evidence type="ECO:0000256" key="8">
    <source>
        <dbReference type="RuleBase" id="RU000643"/>
    </source>
</evidence>
<proteinExistence type="inferred from homology"/>
<dbReference type="FunFam" id="1.10.286.20:FF:000001">
    <property type="entry name" value="Elongation factor Ts"/>
    <property type="match status" value="1"/>
</dbReference>
<keyword evidence="4 6" id="KW-0251">Elongation factor</keyword>
<dbReference type="CDD" id="cd14275">
    <property type="entry name" value="UBA_EF-Ts"/>
    <property type="match status" value="1"/>
</dbReference>
<comment type="subcellular location">
    <subcellularLocation>
        <location evidence="6 8">Cytoplasm</location>
    </subcellularLocation>
</comment>
<dbReference type="eggNOG" id="COG0264">
    <property type="taxonomic scope" value="Bacteria"/>
</dbReference>
<name>A4BS23_9GAMM</name>
<evidence type="ECO:0000256" key="6">
    <source>
        <dbReference type="HAMAP-Rule" id="MF_00050"/>
    </source>
</evidence>
<dbReference type="OrthoDB" id="9808348at2"/>
<organism evidence="10 11">
    <name type="scientific">Nitrococcus mobilis Nb-231</name>
    <dbReference type="NCBI Taxonomy" id="314278"/>
    <lineage>
        <taxon>Bacteria</taxon>
        <taxon>Pseudomonadati</taxon>
        <taxon>Pseudomonadota</taxon>
        <taxon>Gammaproteobacteria</taxon>
        <taxon>Chromatiales</taxon>
        <taxon>Ectothiorhodospiraceae</taxon>
        <taxon>Nitrococcus</taxon>
    </lineage>
</organism>
<keyword evidence="3 6" id="KW-0963">Cytoplasm</keyword>
<evidence type="ECO:0000313" key="11">
    <source>
        <dbReference type="Proteomes" id="UP000003374"/>
    </source>
</evidence>
<dbReference type="Proteomes" id="UP000003374">
    <property type="component" value="Unassembled WGS sequence"/>
</dbReference>
<dbReference type="GO" id="GO:0005737">
    <property type="term" value="C:cytoplasm"/>
    <property type="evidence" value="ECO:0007669"/>
    <property type="project" value="UniProtKB-SubCell"/>
</dbReference>
<keyword evidence="11" id="KW-1185">Reference proteome</keyword>
<dbReference type="Pfam" id="PF00889">
    <property type="entry name" value="EF_TS"/>
    <property type="match status" value="1"/>
</dbReference>
<dbReference type="STRING" id="314278.NB231_01289"/>
<dbReference type="InterPro" id="IPR018101">
    <property type="entry name" value="Transl_elong_Ts_CS"/>
</dbReference>
<evidence type="ECO:0000256" key="1">
    <source>
        <dbReference type="ARBA" id="ARBA00005532"/>
    </source>
</evidence>
<dbReference type="Gene3D" id="1.10.286.20">
    <property type="match status" value="1"/>
</dbReference>
<dbReference type="SUPFAM" id="SSF54713">
    <property type="entry name" value="Elongation factor Ts (EF-Ts), dimerisation domain"/>
    <property type="match status" value="2"/>
</dbReference>
<dbReference type="NCBIfam" id="TIGR00116">
    <property type="entry name" value="tsf"/>
    <property type="match status" value="1"/>
</dbReference>
<evidence type="ECO:0000256" key="4">
    <source>
        <dbReference type="ARBA" id="ARBA00022768"/>
    </source>
</evidence>
<dbReference type="PANTHER" id="PTHR11741">
    <property type="entry name" value="ELONGATION FACTOR TS"/>
    <property type="match status" value="1"/>
</dbReference>
<dbReference type="Gene3D" id="1.10.8.10">
    <property type="entry name" value="DNA helicase RuvA subunit, C-terminal domain"/>
    <property type="match status" value="1"/>
</dbReference>
<dbReference type="HAMAP" id="MF_00050">
    <property type="entry name" value="EF_Ts"/>
    <property type="match status" value="1"/>
</dbReference>
<dbReference type="RefSeq" id="WP_004999116.1">
    <property type="nucleotide sequence ID" value="NZ_CH672427.1"/>
</dbReference>
<dbReference type="Gene3D" id="3.30.479.20">
    <property type="entry name" value="Elongation factor Ts, dimerisation domain"/>
    <property type="match status" value="2"/>
</dbReference>
<protein>
    <recommendedName>
        <fullName evidence="2 6">Elongation factor Ts</fullName>
        <shortName evidence="6">EF-Ts</shortName>
    </recommendedName>
</protein>
<dbReference type="GO" id="GO:0003746">
    <property type="term" value="F:translation elongation factor activity"/>
    <property type="evidence" value="ECO:0007669"/>
    <property type="project" value="UniProtKB-UniRule"/>
</dbReference>
<dbReference type="AlphaFoldDB" id="A4BS23"/>
<comment type="similarity">
    <text evidence="1 6 7">Belongs to the EF-Ts family.</text>
</comment>
<evidence type="ECO:0000256" key="7">
    <source>
        <dbReference type="RuleBase" id="RU000642"/>
    </source>
</evidence>